<reference evidence="1" key="1">
    <citation type="journal article" date="2021" name="Nat. Commun.">
        <title>Genetic determinants of endophytism in the Arabidopsis root mycobiome.</title>
        <authorList>
            <person name="Mesny F."/>
            <person name="Miyauchi S."/>
            <person name="Thiergart T."/>
            <person name="Pickel B."/>
            <person name="Atanasova L."/>
            <person name="Karlsson M."/>
            <person name="Huettel B."/>
            <person name="Barry K.W."/>
            <person name="Haridas S."/>
            <person name="Chen C."/>
            <person name="Bauer D."/>
            <person name="Andreopoulos W."/>
            <person name="Pangilinan J."/>
            <person name="LaButti K."/>
            <person name="Riley R."/>
            <person name="Lipzen A."/>
            <person name="Clum A."/>
            <person name="Drula E."/>
            <person name="Henrissat B."/>
            <person name="Kohler A."/>
            <person name="Grigoriev I.V."/>
            <person name="Martin F.M."/>
            <person name="Hacquard S."/>
        </authorList>
    </citation>
    <scope>NUCLEOTIDE SEQUENCE</scope>
    <source>
        <strain evidence="1">MPI-CAGE-CH-0230</strain>
    </source>
</reference>
<evidence type="ECO:0000313" key="1">
    <source>
        <dbReference type="EMBL" id="KAH7029550.1"/>
    </source>
</evidence>
<comment type="caution">
    <text evidence="1">The sequence shown here is derived from an EMBL/GenBank/DDBJ whole genome shotgun (WGS) entry which is preliminary data.</text>
</comment>
<dbReference type="AlphaFoldDB" id="A0A9P8Y5R9"/>
<proteinExistence type="predicted"/>
<sequence>MQPSAGPVGLARFPSMSGLFWRQSRPPPSSLRAEAVVVVLGWLVVAAENGRGTGEARRDGIQQAQATIITMQVIVAFPETACALIVFLARLSKKGINQPDSSGLDRAPPQRCARLAIPPRGVVLYLSRTANVAKP</sequence>
<dbReference type="Proteomes" id="UP000756346">
    <property type="component" value="Unassembled WGS sequence"/>
</dbReference>
<evidence type="ECO:0000313" key="2">
    <source>
        <dbReference type="Proteomes" id="UP000756346"/>
    </source>
</evidence>
<name>A0A9P8Y5R9_9PEZI</name>
<protein>
    <submittedName>
        <fullName evidence="1">Uncharacterized protein</fullName>
    </submittedName>
</protein>
<dbReference type="GeneID" id="70186430"/>
<gene>
    <name evidence="1" type="ORF">B0I36DRAFT_350403</name>
</gene>
<dbReference type="EMBL" id="JAGTJQ010000006">
    <property type="protein sequence ID" value="KAH7029550.1"/>
    <property type="molecule type" value="Genomic_DNA"/>
</dbReference>
<keyword evidence="2" id="KW-1185">Reference proteome</keyword>
<accession>A0A9P8Y5R9</accession>
<dbReference type="RefSeq" id="XP_046011838.1">
    <property type="nucleotide sequence ID" value="XM_046156884.1"/>
</dbReference>
<organism evidence="1 2">
    <name type="scientific">Microdochium trichocladiopsis</name>
    <dbReference type="NCBI Taxonomy" id="1682393"/>
    <lineage>
        <taxon>Eukaryota</taxon>
        <taxon>Fungi</taxon>
        <taxon>Dikarya</taxon>
        <taxon>Ascomycota</taxon>
        <taxon>Pezizomycotina</taxon>
        <taxon>Sordariomycetes</taxon>
        <taxon>Xylariomycetidae</taxon>
        <taxon>Xylariales</taxon>
        <taxon>Microdochiaceae</taxon>
        <taxon>Microdochium</taxon>
    </lineage>
</organism>